<evidence type="ECO:0000313" key="7">
    <source>
        <dbReference type="Proteomes" id="UP001550044"/>
    </source>
</evidence>
<dbReference type="PANTHER" id="PTHR30346">
    <property type="entry name" value="TRANSCRIPTIONAL DUAL REGULATOR HCAR-RELATED"/>
    <property type="match status" value="1"/>
</dbReference>
<keyword evidence="2" id="KW-0805">Transcription regulation</keyword>
<dbReference type="EMBL" id="JBEXIP010000067">
    <property type="protein sequence ID" value="MET8438694.1"/>
    <property type="molecule type" value="Genomic_DNA"/>
</dbReference>
<dbReference type="InterPro" id="IPR036390">
    <property type="entry name" value="WH_DNA-bd_sf"/>
</dbReference>
<comment type="caution">
    <text evidence="6">The sequence shown here is derived from an EMBL/GenBank/DDBJ whole genome shotgun (WGS) entry which is preliminary data.</text>
</comment>
<accession>A0ABV2UMR6</accession>
<dbReference type="PRINTS" id="PR00039">
    <property type="entry name" value="HTHLYSR"/>
</dbReference>
<feature type="domain" description="HTH lysR-type" evidence="5">
    <location>
        <begin position="4"/>
        <end position="61"/>
    </location>
</feature>
<name>A0ABV2UMR6_9ACTN</name>
<keyword evidence="4" id="KW-0804">Transcription</keyword>
<keyword evidence="7" id="KW-1185">Reference proteome</keyword>
<keyword evidence="3" id="KW-0238">DNA-binding</keyword>
<evidence type="ECO:0000313" key="6">
    <source>
        <dbReference type="EMBL" id="MET8438694.1"/>
    </source>
</evidence>
<dbReference type="Pfam" id="PF03466">
    <property type="entry name" value="LysR_substrate"/>
    <property type="match status" value="1"/>
</dbReference>
<organism evidence="6 7">
    <name type="scientific">Streptomyces sp. 900116325</name>
    <dbReference type="NCBI Taxonomy" id="3154295"/>
    <lineage>
        <taxon>Bacteria</taxon>
        <taxon>Bacillati</taxon>
        <taxon>Actinomycetota</taxon>
        <taxon>Actinomycetes</taxon>
        <taxon>Kitasatosporales</taxon>
        <taxon>Streptomycetaceae</taxon>
        <taxon>Streptomyces</taxon>
    </lineage>
</organism>
<dbReference type="Gene3D" id="3.40.190.10">
    <property type="entry name" value="Periplasmic binding protein-like II"/>
    <property type="match status" value="2"/>
</dbReference>
<evidence type="ECO:0000256" key="2">
    <source>
        <dbReference type="ARBA" id="ARBA00023015"/>
    </source>
</evidence>
<dbReference type="PROSITE" id="PS50931">
    <property type="entry name" value="HTH_LYSR"/>
    <property type="match status" value="1"/>
</dbReference>
<dbReference type="Gene3D" id="1.10.10.10">
    <property type="entry name" value="Winged helix-like DNA-binding domain superfamily/Winged helix DNA-binding domain"/>
    <property type="match status" value="1"/>
</dbReference>
<sequence length="309" mass="33455">MLPVDLRQFECFIAVAEEGNVSRAAARLHMTQPPLTRRIARLERSVGVRLFTRTPSGVELTEAGAVLLDRAHRIMQLTEYAIDRARLADAGQAGSLVVGYFGSPMFDAVPRLLRGFLKTRPTVSLVLERAPKNVQADAIRDGRMHLGFSRQYRSEPGLVVRRVASEPLYLALPEGHPLLKAGKAELADLREQQLVLFPTGPRPSFADEVTQLCAQAGFSAPVVREAGDVLTALGYVASAGFCSVVPRSATRVTLPGVDFVPLSDTPPEGLSCLYRADNVPALVRSFLDHVSTTSSEPETTAESGPRVSI</sequence>
<dbReference type="PANTHER" id="PTHR30346:SF0">
    <property type="entry name" value="HCA OPERON TRANSCRIPTIONAL ACTIVATOR HCAR"/>
    <property type="match status" value="1"/>
</dbReference>
<evidence type="ECO:0000259" key="5">
    <source>
        <dbReference type="PROSITE" id="PS50931"/>
    </source>
</evidence>
<protein>
    <submittedName>
        <fullName evidence="6">LysR family transcriptional regulator</fullName>
    </submittedName>
</protein>
<dbReference type="InterPro" id="IPR005119">
    <property type="entry name" value="LysR_subst-bd"/>
</dbReference>
<dbReference type="Proteomes" id="UP001550044">
    <property type="component" value="Unassembled WGS sequence"/>
</dbReference>
<dbReference type="InterPro" id="IPR000847">
    <property type="entry name" value="LysR_HTH_N"/>
</dbReference>
<dbReference type="InterPro" id="IPR036388">
    <property type="entry name" value="WH-like_DNA-bd_sf"/>
</dbReference>
<proteinExistence type="inferred from homology"/>
<dbReference type="Pfam" id="PF00126">
    <property type="entry name" value="HTH_1"/>
    <property type="match status" value="1"/>
</dbReference>
<evidence type="ECO:0000256" key="4">
    <source>
        <dbReference type="ARBA" id="ARBA00023163"/>
    </source>
</evidence>
<dbReference type="SUPFAM" id="SSF46785">
    <property type="entry name" value="Winged helix' DNA-binding domain"/>
    <property type="match status" value="1"/>
</dbReference>
<comment type="similarity">
    <text evidence="1">Belongs to the LysR transcriptional regulatory family.</text>
</comment>
<gene>
    <name evidence="6" type="ORF">ABZV61_39570</name>
</gene>
<dbReference type="SUPFAM" id="SSF53850">
    <property type="entry name" value="Periplasmic binding protein-like II"/>
    <property type="match status" value="1"/>
</dbReference>
<evidence type="ECO:0000256" key="1">
    <source>
        <dbReference type="ARBA" id="ARBA00009437"/>
    </source>
</evidence>
<evidence type="ECO:0000256" key="3">
    <source>
        <dbReference type="ARBA" id="ARBA00023125"/>
    </source>
</evidence>
<reference evidence="6 7" key="1">
    <citation type="submission" date="2024-06" db="EMBL/GenBank/DDBJ databases">
        <title>The Natural Products Discovery Center: Release of the First 8490 Sequenced Strains for Exploring Actinobacteria Biosynthetic Diversity.</title>
        <authorList>
            <person name="Kalkreuter E."/>
            <person name="Kautsar S.A."/>
            <person name="Yang D."/>
            <person name="Bader C.D."/>
            <person name="Teijaro C.N."/>
            <person name="Fluegel L."/>
            <person name="Davis C.M."/>
            <person name="Simpson J.R."/>
            <person name="Lauterbach L."/>
            <person name="Steele A.D."/>
            <person name="Gui C."/>
            <person name="Meng S."/>
            <person name="Li G."/>
            <person name="Viehrig K."/>
            <person name="Ye F."/>
            <person name="Su P."/>
            <person name="Kiefer A.F."/>
            <person name="Nichols A."/>
            <person name="Cepeda A.J."/>
            <person name="Yan W."/>
            <person name="Fan B."/>
            <person name="Jiang Y."/>
            <person name="Adhikari A."/>
            <person name="Zheng C.-J."/>
            <person name="Schuster L."/>
            <person name="Cowan T.M."/>
            <person name="Smanski M.J."/>
            <person name="Chevrette M.G."/>
            <person name="De Carvalho L.P.S."/>
            <person name="Shen B."/>
        </authorList>
    </citation>
    <scope>NUCLEOTIDE SEQUENCE [LARGE SCALE GENOMIC DNA]</scope>
    <source>
        <strain evidence="6 7">NPDC005137</strain>
    </source>
</reference>
<dbReference type="RefSeq" id="WP_356713114.1">
    <property type="nucleotide sequence ID" value="NZ_JBEXIP010000067.1"/>
</dbReference>